<evidence type="ECO:0000256" key="2">
    <source>
        <dbReference type="SAM" id="Phobius"/>
    </source>
</evidence>
<feature type="transmembrane region" description="Helical" evidence="2">
    <location>
        <begin position="71"/>
        <end position="96"/>
    </location>
</feature>
<feature type="transmembrane region" description="Helical" evidence="2">
    <location>
        <begin position="151"/>
        <end position="171"/>
    </location>
</feature>
<feature type="compositionally biased region" description="Pro residues" evidence="1">
    <location>
        <begin position="1"/>
        <end position="12"/>
    </location>
</feature>
<proteinExistence type="predicted"/>
<accession>A0ABP0B8X5</accession>
<keyword evidence="2" id="KW-0472">Membrane</keyword>
<feature type="compositionally biased region" description="Pro residues" evidence="1">
    <location>
        <begin position="46"/>
        <end position="55"/>
    </location>
</feature>
<feature type="region of interest" description="Disordered" evidence="1">
    <location>
        <begin position="1"/>
        <end position="64"/>
    </location>
</feature>
<protein>
    <recommendedName>
        <fullName evidence="5">H(+)-exporting diphosphatase</fullName>
    </recommendedName>
</protein>
<name>A0ABP0B8X5_9PEZI</name>
<keyword evidence="4" id="KW-1185">Reference proteome</keyword>
<comment type="caution">
    <text evidence="3">The sequence shown here is derived from an EMBL/GenBank/DDBJ whole genome shotgun (WGS) entry which is preliminary data.</text>
</comment>
<reference evidence="3 4" key="1">
    <citation type="submission" date="2024-01" db="EMBL/GenBank/DDBJ databases">
        <authorList>
            <person name="Allen C."/>
            <person name="Tagirdzhanova G."/>
        </authorList>
    </citation>
    <scope>NUCLEOTIDE SEQUENCE [LARGE SCALE GENOMIC DNA]</scope>
</reference>
<evidence type="ECO:0000313" key="4">
    <source>
        <dbReference type="Proteomes" id="UP001642406"/>
    </source>
</evidence>
<evidence type="ECO:0008006" key="5">
    <source>
        <dbReference type="Google" id="ProtNLM"/>
    </source>
</evidence>
<evidence type="ECO:0000313" key="3">
    <source>
        <dbReference type="EMBL" id="CAK7216057.1"/>
    </source>
</evidence>
<dbReference type="EMBL" id="CAWUHC010000016">
    <property type="protein sequence ID" value="CAK7216057.1"/>
    <property type="molecule type" value="Genomic_DNA"/>
</dbReference>
<keyword evidence="2" id="KW-0812">Transmembrane</keyword>
<gene>
    <name evidence="3" type="ORF">SBRCBS47491_002701</name>
</gene>
<keyword evidence="2" id="KW-1133">Transmembrane helix</keyword>
<organism evidence="3 4">
    <name type="scientific">Sporothrix bragantina</name>
    <dbReference type="NCBI Taxonomy" id="671064"/>
    <lineage>
        <taxon>Eukaryota</taxon>
        <taxon>Fungi</taxon>
        <taxon>Dikarya</taxon>
        <taxon>Ascomycota</taxon>
        <taxon>Pezizomycotina</taxon>
        <taxon>Sordariomycetes</taxon>
        <taxon>Sordariomycetidae</taxon>
        <taxon>Ophiostomatales</taxon>
        <taxon>Ophiostomataceae</taxon>
        <taxon>Sporothrix</taxon>
    </lineage>
</organism>
<dbReference type="Proteomes" id="UP001642406">
    <property type="component" value="Unassembled WGS sequence"/>
</dbReference>
<evidence type="ECO:0000256" key="1">
    <source>
        <dbReference type="SAM" id="MobiDB-lite"/>
    </source>
</evidence>
<sequence length="172" mass="18079">MEPMPPMPPHPLAEPNMDQNSGETLPPPPPPPHHGAQPDQPVDSQPSPPTRPPPGGGNGSKSASERMSGMIYPLALAVGSFVVSFVVGVMAANAAAAGLASRLMTLANAVATVIDNRVELLAEKYRPATFDTVVKALIMEGRKGVPAYQQYPVLGMILVPVMTAILFVFMFA</sequence>